<dbReference type="InterPro" id="IPR009057">
    <property type="entry name" value="Homeodomain-like_sf"/>
</dbReference>
<dbReference type="GO" id="GO:0003700">
    <property type="term" value="F:DNA-binding transcription factor activity"/>
    <property type="evidence" value="ECO:0007669"/>
    <property type="project" value="InterPro"/>
</dbReference>
<dbReference type="EMBL" id="CP016616">
    <property type="protein sequence ID" value="ANY81238.1"/>
    <property type="molecule type" value="Genomic_DNA"/>
</dbReference>
<dbReference type="SUPFAM" id="SSF46689">
    <property type="entry name" value="Homeodomain-like"/>
    <property type="match status" value="1"/>
</dbReference>
<evidence type="ECO:0000256" key="3">
    <source>
        <dbReference type="ARBA" id="ARBA00023163"/>
    </source>
</evidence>
<dbReference type="RefSeq" id="WP_099512304.1">
    <property type="nucleotide sequence ID" value="NZ_CP016616.1"/>
</dbReference>
<accession>A0A1B2EMN2</accession>
<sequence length="143" mass="16387">MTSRRDIDIEPRTGNPSGGFSDDLRRVLEKELLKGPCTSIEIARRFSMHHRTLSRHLAREGVTFQQIVDKIRFGLARDLMANTDIALDQISVMLKYSEPSAFTRAFRRWSGQSPSAWRASHARRRKLPRRRAILRQTVPGASS</sequence>
<dbReference type="InterPro" id="IPR018060">
    <property type="entry name" value="HTH_AraC"/>
</dbReference>
<dbReference type="AlphaFoldDB" id="A0A1B2EMN2"/>
<feature type="compositionally biased region" description="Basic and acidic residues" evidence="4">
    <location>
        <begin position="1"/>
        <end position="11"/>
    </location>
</feature>
<dbReference type="Gene3D" id="1.10.10.60">
    <property type="entry name" value="Homeodomain-like"/>
    <property type="match status" value="1"/>
</dbReference>
<dbReference type="GO" id="GO:0005829">
    <property type="term" value="C:cytosol"/>
    <property type="evidence" value="ECO:0007669"/>
    <property type="project" value="TreeGrafter"/>
</dbReference>
<feature type="region of interest" description="Disordered" evidence="4">
    <location>
        <begin position="1"/>
        <end position="22"/>
    </location>
</feature>
<dbReference type="KEGG" id="moc:BB934_25985"/>
<keyword evidence="2" id="KW-0238">DNA-binding</keyword>
<evidence type="ECO:0000259" key="5">
    <source>
        <dbReference type="PROSITE" id="PS01124"/>
    </source>
</evidence>
<keyword evidence="3" id="KW-0804">Transcription</keyword>
<dbReference type="Pfam" id="PF12833">
    <property type="entry name" value="HTH_18"/>
    <property type="match status" value="1"/>
</dbReference>
<dbReference type="OrthoDB" id="9805730at2"/>
<name>A0A1B2EMN2_9HYPH</name>
<organism evidence="6">
    <name type="scientific">Microvirga ossetica</name>
    <dbReference type="NCBI Taxonomy" id="1882682"/>
    <lineage>
        <taxon>Bacteria</taxon>
        <taxon>Pseudomonadati</taxon>
        <taxon>Pseudomonadota</taxon>
        <taxon>Alphaproteobacteria</taxon>
        <taxon>Hyphomicrobiales</taxon>
        <taxon>Methylobacteriaceae</taxon>
        <taxon>Microvirga</taxon>
    </lineage>
</organism>
<dbReference type="GO" id="GO:0000976">
    <property type="term" value="F:transcription cis-regulatory region binding"/>
    <property type="evidence" value="ECO:0007669"/>
    <property type="project" value="TreeGrafter"/>
</dbReference>
<keyword evidence="1" id="KW-0805">Transcription regulation</keyword>
<evidence type="ECO:0000256" key="1">
    <source>
        <dbReference type="ARBA" id="ARBA00023015"/>
    </source>
</evidence>
<proteinExistence type="predicted"/>
<dbReference type="PROSITE" id="PS01124">
    <property type="entry name" value="HTH_ARAC_FAMILY_2"/>
    <property type="match status" value="1"/>
</dbReference>
<dbReference type="SMART" id="SM00342">
    <property type="entry name" value="HTH_ARAC"/>
    <property type="match status" value="1"/>
</dbReference>
<dbReference type="PANTHER" id="PTHR47894:SF4">
    <property type="entry name" value="HTH-TYPE TRANSCRIPTIONAL REGULATOR GADX"/>
    <property type="match status" value="1"/>
</dbReference>
<evidence type="ECO:0000256" key="4">
    <source>
        <dbReference type="SAM" id="MobiDB-lite"/>
    </source>
</evidence>
<protein>
    <recommendedName>
        <fullName evidence="5">HTH araC/xylS-type domain-containing protein</fullName>
    </recommendedName>
</protein>
<evidence type="ECO:0000313" key="6">
    <source>
        <dbReference type="EMBL" id="ANY81238.1"/>
    </source>
</evidence>
<dbReference type="PANTHER" id="PTHR47894">
    <property type="entry name" value="HTH-TYPE TRANSCRIPTIONAL REGULATOR GADX"/>
    <property type="match status" value="1"/>
</dbReference>
<reference evidence="6" key="1">
    <citation type="submission" date="2016-07" db="EMBL/GenBank/DDBJ databases">
        <title>Microvirga ossetica sp. nov. a new species of rhizobia isolated from root nodules of the legume species Vicia alpestris Steven originated from North Ossetia region in the Caucasus.</title>
        <authorList>
            <person name="Safronova V.I."/>
            <person name="Kuznetsova I.G."/>
            <person name="Sazanova A.L."/>
            <person name="Belimov A."/>
            <person name="Andronov E."/>
            <person name="Osledkin Y.S."/>
            <person name="Onishchuk O.P."/>
            <person name="Kurchak O.N."/>
            <person name="Shaposhnikov A.I."/>
            <person name="Willems A."/>
            <person name="Tikhonovich I.A."/>
        </authorList>
    </citation>
    <scope>NUCLEOTIDE SEQUENCE [LARGE SCALE GENOMIC DNA]</scope>
    <source>
        <strain evidence="6">V5/3M</strain>
    </source>
</reference>
<feature type="domain" description="HTH araC/xylS-type" evidence="5">
    <location>
        <begin position="22"/>
        <end position="120"/>
    </location>
</feature>
<evidence type="ECO:0000256" key="2">
    <source>
        <dbReference type="ARBA" id="ARBA00023125"/>
    </source>
</evidence>
<gene>
    <name evidence="6" type="ORF">BB934_25985</name>
</gene>